<accession>A0A1G7WIC6</accession>
<reference evidence="2" key="1">
    <citation type="submission" date="2016-10" db="EMBL/GenBank/DDBJ databases">
        <authorList>
            <person name="Varghese N."/>
            <person name="Submissions S."/>
        </authorList>
    </citation>
    <scope>NUCLEOTIDE SEQUENCE [LARGE SCALE GENOMIC DNA]</scope>
    <source>
        <strain evidence="2">DSM 25329</strain>
    </source>
</reference>
<name>A0A1G7WIC6_9BACT</name>
<dbReference type="STRING" id="659014.SAMN04487996_12259"/>
<organism evidence="1 2">
    <name type="scientific">Dyadobacter soli</name>
    <dbReference type="NCBI Taxonomy" id="659014"/>
    <lineage>
        <taxon>Bacteria</taxon>
        <taxon>Pseudomonadati</taxon>
        <taxon>Bacteroidota</taxon>
        <taxon>Cytophagia</taxon>
        <taxon>Cytophagales</taxon>
        <taxon>Spirosomataceae</taxon>
        <taxon>Dyadobacter</taxon>
    </lineage>
</organism>
<dbReference type="Proteomes" id="UP000198748">
    <property type="component" value="Unassembled WGS sequence"/>
</dbReference>
<keyword evidence="2" id="KW-1185">Reference proteome</keyword>
<dbReference type="EMBL" id="FNAN01000022">
    <property type="protein sequence ID" value="SDG71757.1"/>
    <property type="molecule type" value="Genomic_DNA"/>
</dbReference>
<proteinExistence type="predicted"/>
<evidence type="ECO:0000313" key="2">
    <source>
        <dbReference type="Proteomes" id="UP000198748"/>
    </source>
</evidence>
<dbReference type="AlphaFoldDB" id="A0A1G7WIC6"/>
<evidence type="ECO:0000313" key="1">
    <source>
        <dbReference type="EMBL" id="SDG71757.1"/>
    </source>
</evidence>
<dbReference type="OrthoDB" id="212141at2"/>
<gene>
    <name evidence="1" type="ORF">SAMN04487996_12259</name>
</gene>
<dbReference type="RefSeq" id="WP_090156693.1">
    <property type="nucleotide sequence ID" value="NZ_FNAN01000022.1"/>
</dbReference>
<evidence type="ECO:0008006" key="3">
    <source>
        <dbReference type="Google" id="ProtNLM"/>
    </source>
</evidence>
<protein>
    <recommendedName>
        <fullName evidence="3">GDSL-like Lipase/Acylhydrolase family protein</fullName>
    </recommendedName>
</protein>
<sequence length="903" mass="99070">MPWNYDDDEINGIVDANMKDSPPNPPAVNSAASVRGLFKAFWGAIRGQVSTAVQYIEELNSSEVIQAALVQAEAVADQVDNQFTAIQTFRDQAQQAAQTAVNVTGDFDQKGFYNATTNQANNATTLTADSSAWRTNPNKLPSLDITTPGPAVFAGDNFAVGTVIGPGSLRGTAANKWYFKSDGIADGGVTIQKLGSDVKAKNLPFSPTATIAYGSKARTAIQDIKLYNVDPSKQYFVGVFAKKPSGSTQYVLHIYQYNSPSNSVYLMGMTASGYVPSAYPEVIRFQGPGNQFAMVTVNWNLVEDGASETNMTPSHTGISPLTYRSQDDYAEYLNRKLESLPPLRATYQRRIVSKVETLSIQNTENRTVQHANMSAVIISFKTNNQDFNLFSFPGHNFATTKAKYAFCIVKTAAGEPEFHFQPFDKRTADYEFQMSRMINLKETVKITFGYLDASFKSFQPGVNISWGSGPADANLAPATISYLNLVQDPFSNGTVAAGGWNATAYKLSKASNVVVSDQQRDRADVRFVLPSKFYLLADSTLWFYANNIIKYFHVYNKKPYGFQMVSRLVSNGSPVTSNYQYSDEEGQIMGAGSPVNLTFSIYDYEHVNSIDEPDLISSKVVNCTPKVRPTGQTLNGIFIGDSFEDSGWEGRGILQEISTLATGNGNTINWKGIRTPNYGGGAIKSEARGGWTEGTFFRYVPIADRADVNAGGSNLHSPFMFSPDDTAANAYFSFSEYMTTYAIGALDFIIIALGTNPSTPSGAKIAEMVASIRAYSATIPIIICTVPPASISRRNIDTNLDQNRKLSQTEAYLTLFDNREAEKIYICPWHMSPHRLYAMQTTSVDVTQYPTENMPSKTLYLGGVATTYKEKQSKLYLSDIHPSALGVRTYAYLGYDAICYAQA</sequence>